<dbReference type="RefSeq" id="XP_070905450.1">
    <property type="nucleotide sequence ID" value="XM_071048912.1"/>
</dbReference>
<protein>
    <submittedName>
        <fullName evidence="2">Uncharacterized protein</fullName>
    </submittedName>
</protein>
<dbReference type="Proteomes" id="UP001610444">
    <property type="component" value="Unassembled WGS sequence"/>
</dbReference>
<name>A0ABR4LA67_9EURO</name>
<dbReference type="GeneID" id="98164076"/>
<sequence>MKRESVGGPKTKRDPEGPARRESRLRIRRDASQRDRGGSMDMIHSMEYFVLLFPGLGFSRPFEPRVRLLILASRQSEFLTPLVQLPVSPILLFSGAVTADPHQPYSTKPSCNPPNQE</sequence>
<gene>
    <name evidence="2" type="ORF">BJX68DRAFT_2920</name>
</gene>
<organism evidence="2 3">
    <name type="scientific">Aspergillus pseudodeflectus</name>
    <dbReference type="NCBI Taxonomy" id="176178"/>
    <lineage>
        <taxon>Eukaryota</taxon>
        <taxon>Fungi</taxon>
        <taxon>Dikarya</taxon>
        <taxon>Ascomycota</taxon>
        <taxon>Pezizomycotina</taxon>
        <taxon>Eurotiomycetes</taxon>
        <taxon>Eurotiomycetidae</taxon>
        <taxon>Eurotiales</taxon>
        <taxon>Aspergillaceae</taxon>
        <taxon>Aspergillus</taxon>
        <taxon>Aspergillus subgen. Nidulantes</taxon>
    </lineage>
</organism>
<feature type="region of interest" description="Disordered" evidence="1">
    <location>
        <begin position="1"/>
        <end position="38"/>
    </location>
</feature>
<evidence type="ECO:0000313" key="3">
    <source>
        <dbReference type="Proteomes" id="UP001610444"/>
    </source>
</evidence>
<comment type="caution">
    <text evidence="2">The sequence shown here is derived from an EMBL/GenBank/DDBJ whole genome shotgun (WGS) entry which is preliminary data.</text>
</comment>
<accession>A0ABR4LA67</accession>
<evidence type="ECO:0000313" key="2">
    <source>
        <dbReference type="EMBL" id="KAL2861360.1"/>
    </source>
</evidence>
<keyword evidence="3" id="KW-1185">Reference proteome</keyword>
<reference evidence="2 3" key="1">
    <citation type="submission" date="2024-07" db="EMBL/GenBank/DDBJ databases">
        <title>Section-level genome sequencing and comparative genomics of Aspergillus sections Usti and Cavernicolus.</title>
        <authorList>
            <consortium name="Lawrence Berkeley National Laboratory"/>
            <person name="Nybo J.L."/>
            <person name="Vesth T.C."/>
            <person name="Theobald S."/>
            <person name="Frisvad J.C."/>
            <person name="Larsen T.O."/>
            <person name="Kjaerboelling I."/>
            <person name="Rothschild-Mancinelli K."/>
            <person name="Lyhne E.K."/>
            <person name="Kogle M.E."/>
            <person name="Barry K."/>
            <person name="Clum A."/>
            <person name="Na H."/>
            <person name="Ledsgaard L."/>
            <person name="Lin J."/>
            <person name="Lipzen A."/>
            <person name="Kuo A."/>
            <person name="Riley R."/>
            <person name="Mondo S."/>
            <person name="LaButti K."/>
            <person name="Haridas S."/>
            <person name="Pangalinan J."/>
            <person name="Salamov A.A."/>
            <person name="Simmons B.A."/>
            <person name="Magnuson J.K."/>
            <person name="Chen J."/>
            <person name="Drula E."/>
            <person name="Henrissat B."/>
            <person name="Wiebenga A."/>
            <person name="Lubbers R.J."/>
            <person name="Gomes A.C."/>
            <person name="Macurrencykelacurrency M.R."/>
            <person name="Stajich J."/>
            <person name="Grigoriev I.V."/>
            <person name="Mortensen U.H."/>
            <person name="De vries R.P."/>
            <person name="Baker S.E."/>
            <person name="Andersen M.R."/>
        </authorList>
    </citation>
    <scope>NUCLEOTIDE SEQUENCE [LARGE SCALE GENOMIC DNA]</scope>
    <source>
        <strain evidence="2 3">CBS 756.74</strain>
    </source>
</reference>
<proteinExistence type="predicted"/>
<evidence type="ECO:0000256" key="1">
    <source>
        <dbReference type="SAM" id="MobiDB-lite"/>
    </source>
</evidence>
<dbReference type="EMBL" id="JBFXLR010000001">
    <property type="protein sequence ID" value="KAL2861360.1"/>
    <property type="molecule type" value="Genomic_DNA"/>
</dbReference>